<dbReference type="PANTHER" id="PTHR22932">
    <property type="entry name" value="TELOMERASE-BINDING PROTEIN P23 HSP90 CO-CHAPERONE"/>
    <property type="match status" value="1"/>
</dbReference>
<dbReference type="FunFam" id="2.60.40.790:FF:000013">
    <property type="entry name" value="Very-long-chain (3R)-3-hydroxyacyl-CoA dehydratase"/>
    <property type="match status" value="1"/>
</dbReference>
<feature type="region of interest" description="Disordered" evidence="2">
    <location>
        <begin position="113"/>
        <end position="147"/>
    </location>
</feature>
<evidence type="ECO:0000313" key="4">
    <source>
        <dbReference type="EMBL" id="CAH4030818.1"/>
    </source>
</evidence>
<dbReference type="GO" id="GO:0051131">
    <property type="term" value="P:chaperone-mediated protein complex assembly"/>
    <property type="evidence" value="ECO:0007669"/>
    <property type="project" value="TreeGrafter"/>
</dbReference>
<dbReference type="GO" id="GO:0006457">
    <property type="term" value="P:protein folding"/>
    <property type="evidence" value="ECO:0007669"/>
    <property type="project" value="TreeGrafter"/>
</dbReference>
<dbReference type="InterPro" id="IPR007052">
    <property type="entry name" value="CS_dom"/>
</dbReference>
<dbReference type="InterPro" id="IPR008978">
    <property type="entry name" value="HSP20-like_chaperone"/>
</dbReference>
<dbReference type="SUPFAM" id="SSF49764">
    <property type="entry name" value="HSP20-like chaperones"/>
    <property type="match status" value="1"/>
</dbReference>
<dbReference type="Gene3D" id="2.60.40.790">
    <property type="match status" value="1"/>
</dbReference>
<accession>A0A9P0THS9</accession>
<proteinExistence type="inferred from homology"/>
<dbReference type="InterPro" id="IPR045250">
    <property type="entry name" value="p23-like"/>
</dbReference>
<dbReference type="EMBL" id="CALOZG010000011">
    <property type="protein sequence ID" value="CAH4030818.1"/>
    <property type="molecule type" value="Genomic_DNA"/>
</dbReference>
<organism evidence="4 5">
    <name type="scientific">Pieris brassicae</name>
    <name type="common">White butterfly</name>
    <name type="synonym">Large white butterfly</name>
    <dbReference type="NCBI Taxonomy" id="7116"/>
    <lineage>
        <taxon>Eukaryota</taxon>
        <taxon>Metazoa</taxon>
        <taxon>Ecdysozoa</taxon>
        <taxon>Arthropoda</taxon>
        <taxon>Hexapoda</taxon>
        <taxon>Insecta</taxon>
        <taxon>Pterygota</taxon>
        <taxon>Neoptera</taxon>
        <taxon>Endopterygota</taxon>
        <taxon>Lepidoptera</taxon>
        <taxon>Glossata</taxon>
        <taxon>Ditrysia</taxon>
        <taxon>Papilionoidea</taxon>
        <taxon>Pieridae</taxon>
        <taxon>Pierinae</taxon>
        <taxon>Pieris</taxon>
    </lineage>
</organism>
<dbReference type="GO" id="GO:0005634">
    <property type="term" value="C:nucleus"/>
    <property type="evidence" value="ECO:0007669"/>
    <property type="project" value="TreeGrafter"/>
</dbReference>
<dbReference type="GO" id="GO:0005829">
    <property type="term" value="C:cytosol"/>
    <property type="evidence" value="ECO:0007669"/>
    <property type="project" value="TreeGrafter"/>
</dbReference>
<feature type="domain" description="CS" evidence="3">
    <location>
        <begin position="7"/>
        <end position="96"/>
    </location>
</feature>
<name>A0A9P0THS9_PIEBR</name>
<dbReference type="CDD" id="cd06465">
    <property type="entry name" value="p23_hB-ind1_like"/>
    <property type="match status" value="1"/>
</dbReference>
<reference evidence="4" key="1">
    <citation type="submission" date="2022-05" db="EMBL/GenBank/DDBJ databases">
        <authorList>
            <person name="Okamura Y."/>
        </authorList>
    </citation>
    <scope>NUCLEOTIDE SEQUENCE</scope>
</reference>
<dbReference type="PROSITE" id="PS51203">
    <property type="entry name" value="CS"/>
    <property type="match status" value="1"/>
</dbReference>
<keyword evidence="5" id="KW-1185">Reference proteome</keyword>
<gene>
    <name evidence="4" type="ORF">PIBRA_LOCUS7425</name>
</gene>
<evidence type="ECO:0000259" key="3">
    <source>
        <dbReference type="PROSITE" id="PS51203"/>
    </source>
</evidence>
<comment type="caution">
    <text evidence="4">The sequence shown here is derived from an EMBL/GenBank/DDBJ whole genome shotgun (WGS) entry which is preliminary data.</text>
</comment>
<evidence type="ECO:0000256" key="2">
    <source>
        <dbReference type="SAM" id="MobiDB-lite"/>
    </source>
</evidence>
<dbReference type="AlphaFoldDB" id="A0A9P0THS9"/>
<dbReference type="PANTHER" id="PTHR22932:SF1">
    <property type="entry name" value="CO-CHAPERONE PROTEIN DAF-41"/>
    <property type="match status" value="1"/>
</dbReference>
<dbReference type="Pfam" id="PF04969">
    <property type="entry name" value="CS"/>
    <property type="match status" value="1"/>
</dbReference>
<protein>
    <recommendedName>
        <fullName evidence="3">CS domain-containing protein</fullName>
    </recommendedName>
</protein>
<feature type="compositionally biased region" description="Acidic residues" evidence="2">
    <location>
        <begin position="114"/>
        <end position="124"/>
    </location>
</feature>
<evidence type="ECO:0000313" key="5">
    <source>
        <dbReference type="Proteomes" id="UP001152562"/>
    </source>
</evidence>
<comment type="similarity">
    <text evidence="1">Belongs to the p23/wos2 family.</text>
</comment>
<sequence>MVMDTITTPPPVTWAQRKTCVFVVFNVECEKPDIKIENRLISFKGLCGPEQKLNEVELSLFDEIDPEKSIQVNKGRFIELVLAKVKSDAAFWPALTSDKKKHHWLKVDFQRWQDEDESEDDTDWDGMNQVTDDMGPSYDSTSSEDDD</sequence>
<dbReference type="GO" id="GO:0051879">
    <property type="term" value="F:Hsp90 protein binding"/>
    <property type="evidence" value="ECO:0007669"/>
    <property type="project" value="InterPro"/>
</dbReference>
<dbReference type="GO" id="GO:0051087">
    <property type="term" value="F:protein-folding chaperone binding"/>
    <property type="evidence" value="ECO:0007669"/>
    <property type="project" value="TreeGrafter"/>
</dbReference>
<evidence type="ECO:0000256" key="1">
    <source>
        <dbReference type="ARBA" id="ARBA00025733"/>
    </source>
</evidence>
<dbReference type="Proteomes" id="UP001152562">
    <property type="component" value="Unassembled WGS sequence"/>
</dbReference>